<dbReference type="Pfam" id="PF05935">
    <property type="entry name" value="Arylsulfotrans"/>
    <property type="match status" value="1"/>
</dbReference>
<evidence type="ECO:0000313" key="3">
    <source>
        <dbReference type="EMBL" id="EPE00089.1"/>
    </source>
</evidence>
<dbReference type="GO" id="GO:0004062">
    <property type="term" value="F:aryl sulfotransferase activity"/>
    <property type="evidence" value="ECO:0007669"/>
    <property type="project" value="InterPro"/>
</dbReference>
<dbReference type="InterPro" id="IPR038477">
    <property type="entry name" value="ASST_N_sf"/>
</dbReference>
<proteinExistence type="predicted"/>
<feature type="signal peptide" evidence="1">
    <location>
        <begin position="1"/>
        <end position="25"/>
    </location>
</feature>
<dbReference type="HOGENOM" id="CLU_026635_2_0_4"/>
<sequence>MQLTKRAFLLSGAALAVSAASGAFAMGTPSGFAVVGFAKQGDLGEVIVNPYKISPLTAVIKNGGYELLTAHVRVVPKDGGQEIAYDVSKAQLLTHAGIPVFGLYADYSNKVEVKYSYRFDGKEVKGEHTYTIYCGPLRGIESGAAGEKNLMFDVEVKKVDPEFKDRLYFVNNFGNAHGADTRAVWNNPEGGALTWSFIPKIAIIDTTGAIRWYLDASTIWDPESIYTKGVMMGFKQNDDGAVSWGYGSTYVKYDIMGRKAFNRRLPAGYSDFSHSLDPMPNGHYLLRVASADLRRLDQKRVRTVRDMIIEVDAGGRVVDEWRLFDILDPYRSNVIKALDQGAVCLNIDPSKAGHTLTAEDLAKQETSANFGDFAGTGPGRNWAHVNSVDYDPTDDSIIISSRHQSAIIKIGRDKKVKWILGAPRGWRSPWKEALLTPVDAQGKPLKCGDAECGDAFDWTWTQHTAWRIDSKSDKNVIWVSVFDNGDARGMEQPALPEMKYSRAVIYKIDQVKRTVEQVWEYGKERGHNWYSPVTSLTEYQPDKNSVFVYSATAGADFDLTTGAMKGLPNPYIDEFRWGEKEPAVEIQLHNTMGYQAWPFSVKKAFTDN</sequence>
<keyword evidence="1" id="KW-0732">Signal</keyword>
<dbReference type="STRING" id="1203554.HMPREF1476_00818"/>
<dbReference type="InterPro" id="IPR006311">
    <property type="entry name" value="TAT_signal"/>
</dbReference>
<dbReference type="RefSeq" id="WP_016474146.1">
    <property type="nucleotide sequence ID" value="NZ_KE150480.1"/>
</dbReference>
<reference evidence="3 4" key="1">
    <citation type="submission" date="2013-04" db="EMBL/GenBank/DDBJ databases">
        <title>The Genome Sequence of Sutterella wadsworthensis HGA0223.</title>
        <authorList>
            <consortium name="The Broad Institute Genomics Platform"/>
            <person name="Earl A."/>
            <person name="Ward D."/>
            <person name="Feldgarden M."/>
            <person name="Gevers D."/>
            <person name="Schmidt T.M."/>
            <person name="Dover J."/>
            <person name="Dai D."/>
            <person name="Walker B."/>
            <person name="Young S."/>
            <person name="Zeng Q."/>
            <person name="Gargeya S."/>
            <person name="Fitzgerald M."/>
            <person name="Haas B."/>
            <person name="Abouelleil A."/>
            <person name="Allen A.W."/>
            <person name="Alvarado L."/>
            <person name="Arachchi H.M."/>
            <person name="Berlin A.M."/>
            <person name="Chapman S.B."/>
            <person name="Gainer-Dewar J."/>
            <person name="Goldberg J."/>
            <person name="Griggs A."/>
            <person name="Gujja S."/>
            <person name="Hansen M."/>
            <person name="Howarth C."/>
            <person name="Imamovic A."/>
            <person name="Ireland A."/>
            <person name="Larimer J."/>
            <person name="McCowan C."/>
            <person name="Murphy C."/>
            <person name="Pearson M."/>
            <person name="Poon T.W."/>
            <person name="Priest M."/>
            <person name="Roberts A."/>
            <person name="Saif S."/>
            <person name="Shea T."/>
            <person name="Sisk P."/>
            <person name="Sykes S."/>
            <person name="Wortman J."/>
            <person name="Nusbaum C."/>
            <person name="Birren B."/>
        </authorList>
    </citation>
    <scope>NUCLEOTIDE SEQUENCE [LARGE SCALE GENOMIC DNA]</scope>
    <source>
        <strain evidence="3 4">HGA0223</strain>
    </source>
</reference>
<dbReference type="Pfam" id="PF17425">
    <property type="entry name" value="Arylsulfotran_N"/>
    <property type="match status" value="1"/>
</dbReference>
<organism evidence="3 4">
    <name type="scientific">Sutterella wadsworthensis HGA0223</name>
    <dbReference type="NCBI Taxonomy" id="1203554"/>
    <lineage>
        <taxon>Bacteria</taxon>
        <taxon>Pseudomonadati</taxon>
        <taxon>Pseudomonadota</taxon>
        <taxon>Betaproteobacteria</taxon>
        <taxon>Burkholderiales</taxon>
        <taxon>Sutterellaceae</taxon>
        <taxon>Sutterella</taxon>
    </lineage>
</organism>
<dbReference type="InterPro" id="IPR010262">
    <property type="entry name" value="Arylsulfotransferase_bact"/>
</dbReference>
<evidence type="ECO:0000259" key="2">
    <source>
        <dbReference type="Pfam" id="PF17425"/>
    </source>
</evidence>
<dbReference type="PANTHER" id="PTHR35340">
    <property type="entry name" value="PQQ ENZYME REPEAT PROTEIN-RELATED"/>
    <property type="match status" value="1"/>
</dbReference>
<name>S3BFI5_9BURK</name>
<accession>S3BFI5</accession>
<feature type="domain" description="Arylsulfotransferase N-terminal" evidence="2">
    <location>
        <begin position="46"/>
        <end position="133"/>
    </location>
</feature>
<dbReference type="Proteomes" id="UP000014400">
    <property type="component" value="Unassembled WGS sequence"/>
</dbReference>
<dbReference type="AlphaFoldDB" id="S3BFI5"/>
<keyword evidence="4" id="KW-1185">Reference proteome</keyword>
<evidence type="ECO:0000313" key="4">
    <source>
        <dbReference type="Proteomes" id="UP000014400"/>
    </source>
</evidence>
<feature type="chain" id="PRO_5004517778" description="Arylsulfotransferase N-terminal domain-containing protein" evidence="1">
    <location>
        <begin position="26"/>
        <end position="608"/>
    </location>
</feature>
<dbReference type="EMBL" id="ATCF01000012">
    <property type="protein sequence ID" value="EPE00089.1"/>
    <property type="molecule type" value="Genomic_DNA"/>
</dbReference>
<dbReference type="eggNOG" id="ENOG502ZAQ1">
    <property type="taxonomic scope" value="Bacteria"/>
</dbReference>
<dbReference type="Gene3D" id="2.60.40.3100">
    <property type="entry name" value="Arylsulphate sulphotransferase monomer, N-terminal domain"/>
    <property type="match status" value="1"/>
</dbReference>
<gene>
    <name evidence="3" type="ORF">HMPREF1476_00818</name>
</gene>
<comment type="caution">
    <text evidence="3">The sequence shown here is derived from an EMBL/GenBank/DDBJ whole genome shotgun (WGS) entry which is preliminary data.</text>
</comment>
<dbReference type="PROSITE" id="PS51318">
    <property type="entry name" value="TAT"/>
    <property type="match status" value="1"/>
</dbReference>
<dbReference type="InterPro" id="IPR053143">
    <property type="entry name" value="Arylsulfate_ST"/>
</dbReference>
<protein>
    <recommendedName>
        <fullName evidence="2">Arylsulfotransferase N-terminal domain-containing protein</fullName>
    </recommendedName>
</protein>
<dbReference type="PANTHER" id="PTHR35340:SF10">
    <property type="entry name" value="CYTOPLASMIC PROTEIN"/>
    <property type="match status" value="1"/>
</dbReference>
<evidence type="ECO:0000256" key="1">
    <source>
        <dbReference type="SAM" id="SignalP"/>
    </source>
</evidence>
<dbReference type="PATRIC" id="fig|1203554.3.peg.823"/>
<dbReference type="InterPro" id="IPR035391">
    <property type="entry name" value="Arylsulfotran_N"/>
</dbReference>